<dbReference type="NCBIfam" id="NF008927">
    <property type="entry name" value="PRK12285.1-4"/>
    <property type="match status" value="1"/>
</dbReference>
<keyword evidence="3 9" id="KW-0436">Ligase</keyword>
<dbReference type="EMBL" id="DSKP01000035">
    <property type="protein sequence ID" value="HEB48382.1"/>
    <property type="molecule type" value="Genomic_DNA"/>
</dbReference>
<comment type="caution">
    <text evidence="11">The sequence shown here is derived from an EMBL/GenBank/DDBJ whole genome shotgun (WGS) entry which is preliminary data.</text>
</comment>
<keyword evidence="7 9" id="KW-0030">Aminoacyl-tRNA synthetase</keyword>
<gene>
    <name evidence="9" type="primary">trpS</name>
    <name evidence="12" type="ORF">ENM88_05905</name>
    <name evidence="11" type="ORF">ENP77_01105</name>
</gene>
<dbReference type="AlphaFoldDB" id="A0A7C1TA83"/>
<comment type="subcellular location">
    <subcellularLocation>
        <location evidence="9">Cytoplasm</location>
    </subcellularLocation>
</comment>
<comment type="caution">
    <text evidence="9">Lacks conserved residue(s) required for the propagation of feature annotation.</text>
</comment>
<evidence type="ECO:0000256" key="5">
    <source>
        <dbReference type="ARBA" id="ARBA00022840"/>
    </source>
</evidence>
<dbReference type="SUPFAM" id="SSF52374">
    <property type="entry name" value="Nucleotidylyl transferase"/>
    <property type="match status" value="1"/>
</dbReference>
<comment type="similarity">
    <text evidence="1 9 10">Belongs to the class-I aminoacyl-tRNA synthetase family.</text>
</comment>
<dbReference type="EMBL" id="DRZM01000170">
    <property type="protein sequence ID" value="HHP05263.1"/>
    <property type="molecule type" value="Genomic_DNA"/>
</dbReference>
<organism evidence="11">
    <name type="scientific">Thermofilum pendens</name>
    <dbReference type="NCBI Taxonomy" id="2269"/>
    <lineage>
        <taxon>Archaea</taxon>
        <taxon>Thermoproteota</taxon>
        <taxon>Thermoprotei</taxon>
        <taxon>Thermofilales</taxon>
        <taxon>Thermofilaceae</taxon>
        <taxon>Thermofilum</taxon>
    </lineage>
</organism>
<comment type="function">
    <text evidence="9">Catalyzes the attachment of tryptophan to tRNA(Trp).</text>
</comment>
<evidence type="ECO:0000256" key="8">
    <source>
        <dbReference type="ARBA" id="ARBA00049929"/>
    </source>
</evidence>
<dbReference type="GO" id="GO:0006436">
    <property type="term" value="P:tryptophanyl-tRNA aminoacylation"/>
    <property type="evidence" value="ECO:0007669"/>
    <property type="project" value="UniProtKB-UniRule"/>
</dbReference>
<sequence length="380" mass="44282">MEQFSVTPWEIRGRVDYDRLVVEFGVERVEDRHLEAIKELAGDLHPLLRRKFFFAHRDLDLVLEDVRAGRGFFLYTGRAPSKSPMHVGHIIPFIMTKWLQEKFSVNVYIEIPDEEKFLAKKVDSLEEVAPYVEQDILNIIALGFDEDKTFIFKDTEYIAKMYKPAVLVARHINLSTARAVFGFDGETSIGLVFYPALQIVPTLFENRRPLIPCGIDQDPYFRLQRDIAPRLKRFKTAELLSKLVWGLTGPETKMSASEPETAILLNDDPREVRRKIMNAFTGGRATAEEQRKLGGSPEVCSVFHWYSILFEEDDQKLKEREWACRAGNLLCGECKLELAERVVKFLEEHKRRTKQAEAKRDKFLYDGKLAREMWNWEFRE</sequence>
<evidence type="ECO:0000256" key="10">
    <source>
        <dbReference type="RuleBase" id="RU363036"/>
    </source>
</evidence>
<keyword evidence="2 9" id="KW-0963">Cytoplasm</keyword>
<dbReference type="InterPro" id="IPR020653">
    <property type="entry name" value="Tryptophan-tRNA-ligase_arc"/>
</dbReference>
<evidence type="ECO:0000256" key="6">
    <source>
        <dbReference type="ARBA" id="ARBA00022917"/>
    </source>
</evidence>
<dbReference type="Gene3D" id="1.10.240.10">
    <property type="entry name" value="Tyrosyl-Transfer RNA Synthetase"/>
    <property type="match status" value="1"/>
</dbReference>
<dbReference type="FunFam" id="1.10.240.10:FF:000007">
    <property type="entry name" value="Tryptophan--tRNA ligase"/>
    <property type="match status" value="1"/>
</dbReference>
<keyword evidence="5 9" id="KW-0067">ATP-binding</keyword>
<evidence type="ECO:0000313" key="11">
    <source>
        <dbReference type="EMBL" id="HEB48382.1"/>
    </source>
</evidence>
<evidence type="ECO:0000256" key="1">
    <source>
        <dbReference type="ARBA" id="ARBA00005594"/>
    </source>
</evidence>
<keyword evidence="4 9" id="KW-0547">Nucleotide-binding</keyword>
<evidence type="ECO:0000256" key="2">
    <source>
        <dbReference type="ARBA" id="ARBA00022490"/>
    </source>
</evidence>
<dbReference type="PANTHER" id="PTHR10055:SF1">
    <property type="entry name" value="TRYPTOPHAN--TRNA LIGASE, CYTOPLASMIC"/>
    <property type="match status" value="1"/>
</dbReference>
<dbReference type="Pfam" id="PF00579">
    <property type="entry name" value="tRNA-synt_1b"/>
    <property type="match status" value="1"/>
</dbReference>
<dbReference type="CDD" id="cd00806">
    <property type="entry name" value="TrpRS_core"/>
    <property type="match status" value="1"/>
</dbReference>
<dbReference type="GO" id="GO:0005737">
    <property type="term" value="C:cytoplasm"/>
    <property type="evidence" value="ECO:0007669"/>
    <property type="project" value="UniProtKB-SubCell"/>
</dbReference>
<dbReference type="PRINTS" id="PR01039">
    <property type="entry name" value="TRNASYNTHTRP"/>
</dbReference>
<keyword evidence="6 9" id="KW-0648">Protein biosynthesis</keyword>
<feature type="short sequence motif" description="'KMSKS' region" evidence="9">
    <location>
        <begin position="253"/>
        <end position="257"/>
    </location>
</feature>
<dbReference type="InterPro" id="IPR014729">
    <property type="entry name" value="Rossmann-like_a/b/a_fold"/>
</dbReference>
<comment type="catalytic activity">
    <reaction evidence="8 9">
        <text>tRNA(Trp) + L-tryptophan + ATP = L-tryptophyl-tRNA(Trp) + AMP + diphosphate + H(+)</text>
        <dbReference type="Rhea" id="RHEA:24080"/>
        <dbReference type="Rhea" id="RHEA-COMP:9671"/>
        <dbReference type="Rhea" id="RHEA-COMP:9705"/>
        <dbReference type="ChEBI" id="CHEBI:15378"/>
        <dbReference type="ChEBI" id="CHEBI:30616"/>
        <dbReference type="ChEBI" id="CHEBI:33019"/>
        <dbReference type="ChEBI" id="CHEBI:57912"/>
        <dbReference type="ChEBI" id="CHEBI:78442"/>
        <dbReference type="ChEBI" id="CHEBI:78535"/>
        <dbReference type="ChEBI" id="CHEBI:456215"/>
        <dbReference type="EC" id="6.1.1.2"/>
    </reaction>
</comment>
<dbReference type="NCBIfam" id="TIGR00233">
    <property type="entry name" value="trpS"/>
    <property type="match status" value="1"/>
</dbReference>
<dbReference type="InterPro" id="IPR002305">
    <property type="entry name" value="aa-tRNA-synth_Ic"/>
</dbReference>
<accession>A0A7C1TA83</accession>
<dbReference type="EC" id="6.1.1.2" evidence="9"/>
<proteinExistence type="inferred from homology"/>
<dbReference type="HAMAP" id="MF_00140_A">
    <property type="entry name" value="Trp_tRNA_synth_A"/>
    <property type="match status" value="1"/>
</dbReference>
<evidence type="ECO:0000256" key="3">
    <source>
        <dbReference type="ARBA" id="ARBA00022598"/>
    </source>
</evidence>
<dbReference type="PANTHER" id="PTHR10055">
    <property type="entry name" value="TRYPTOPHANYL-TRNA SYNTHETASE"/>
    <property type="match status" value="1"/>
</dbReference>
<dbReference type="InterPro" id="IPR002306">
    <property type="entry name" value="Trp-tRNA-ligase"/>
</dbReference>
<evidence type="ECO:0000256" key="4">
    <source>
        <dbReference type="ARBA" id="ARBA00022741"/>
    </source>
</evidence>
<evidence type="ECO:0000256" key="9">
    <source>
        <dbReference type="HAMAP-Rule" id="MF_00140"/>
    </source>
</evidence>
<protein>
    <recommendedName>
        <fullName evidence="9">Tryptophan--tRNA ligase</fullName>
        <ecNumber evidence="9">6.1.1.2</ecNumber>
    </recommendedName>
    <alternativeName>
        <fullName evidence="9">Tryptophanyl-tRNA synthetase</fullName>
        <shortName evidence="9">TrpRS</shortName>
    </alternativeName>
</protein>
<evidence type="ECO:0000313" key="12">
    <source>
        <dbReference type="EMBL" id="HHP05263.1"/>
    </source>
</evidence>
<dbReference type="Gene3D" id="3.40.50.620">
    <property type="entry name" value="HUPs"/>
    <property type="match status" value="1"/>
</dbReference>
<name>A0A7C1TA83_THEPE</name>
<dbReference type="GO" id="GO:0004830">
    <property type="term" value="F:tryptophan-tRNA ligase activity"/>
    <property type="evidence" value="ECO:0007669"/>
    <property type="project" value="UniProtKB-UniRule"/>
</dbReference>
<evidence type="ECO:0000256" key="7">
    <source>
        <dbReference type="ARBA" id="ARBA00023146"/>
    </source>
</evidence>
<reference evidence="11" key="1">
    <citation type="journal article" date="2020" name="mSystems">
        <title>Genome- and Community-Level Interaction Insights into Carbon Utilization and Element Cycling Functions of Hydrothermarchaeota in Hydrothermal Sediment.</title>
        <authorList>
            <person name="Zhou Z."/>
            <person name="Liu Y."/>
            <person name="Xu W."/>
            <person name="Pan J."/>
            <person name="Luo Z.H."/>
            <person name="Li M."/>
        </authorList>
    </citation>
    <scope>NUCLEOTIDE SEQUENCE [LARGE SCALE GENOMIC DNA]</scope>
    <source>
        <strain evidence="12">SpSt-1125</strain>
        <strain evidence="11">SpSt-25</strain>
    </source>
</reference>
<dbReference type="GO" id="GO:0005524">
    <property type="term" value="F:ATP binding"/>
    <property type="evidence" value="ECO:0007669"/>
    <property type="project" value="UniProtKB-UniRule"/>
</dbReference>